<gene>
    <name evidence="3" type="ORF">ATJ93_3656</name>
</gene>
<comment type="caution">
    <text evidence="3">The sequence shown here is derived from an EMBL/GenBank/DDBJ whole genome shotgun (WGS) entry which is preliminary data.</text>
</comment>
<dbReference type="AlphaFoldDB" id="A0A419WEW3"/>
<dbReference type="Pfam" id="PF09834">
    <property type="entry name" value="DUF2061"/>
    <property type="match status" value="1"/>
</dbReference>
<keyword evidence="1" id="KW-0812">Transmembrane</keyword>
<dbReference type="OrthoDB" id="322944at2157"/>
<keyword evidence="1" id="KW-1133">Transmembrane helix</keyword>
<sequence length="82" mass="9194">MTDDRTQSRTTRLRTDTAILERGTRRRALCKALLYRVVMLLTTVLIALAITGQASTAVDIGIATTVVKTAAYYEYERLWDGI</sequence>
<dbReference type="EMBL" id="RAPO01000003">
    <property type="protein sequence ID" value="RKD94021.1"/>
    <property type="molecule type" value="Genomic_DNA"/>
</dbReference>
<protein>
    <submittedName>
        <fullName evidence="3">Putative membrane protein DUF2061</fullName>
    </submittedName>
</protein>
<dbReference type="InterPro" id="IPR018638">
    <property type="entry name" value="DUF2061_membrane"/>
</dbReference>
<evidence type="ECO:0000256" key="1">
    <source>
        <dbReference type="SAM" id="Phobius"/>
    </source>
</evidence>
<evidence type="ECO:0000259" key="2">
    <source>
        <dbReference type="Pfam" id="PF09834"/>
    </source>
</evidence>
<keyword evidence="1" id="KW-0472">Membrane</keyword>
<accession>A0A419WEW3</accession>
<proteinExistence type="predicted"/>
<keyword evidence="4" id="KW-1185">Reference proteome</keyword>
<feature type="transmembrane region" description="Helical" evidence="1">
    <location>
        <begin position="32"/>
        <end position="50"/>
    </location>
</feature>
<name>A0A419WEW3_9EURY</name>
<feature type="domain" description="DUF2061" evidence="2">
    <location>
        <begin position="30"/>
        <end position="80"/>
    </location>
</feature>
<reference evidence="3 4" key="1">
    <citation type="submission" date="2018-09" db="EMBL/GenBank/DDBJ databases">
        <title>Genomic Encyclopedia of Archaeal and Bacterial Type Strains, Phase II (KMG-II): from individual species to whole genera.</title>
        <authorList>
            <person name="Goeker M."/>
        </authorList>
    </citation>
    <scope>NUCLEOTIDE SEQUENCE [LARGE SCALE GENOMIC DNA]</scope>
    <source>
        <strain evidence="3 4">DSM 13151</strain>
    </source>
</reference>
<organism evidence="3 4">
    <name type="scientific">Halopiger aswanensis</name>
    <dbReference type="NCBI Taxonomy" id="148449"/>
    <lineage>
        <taxon>Archaea</taxon>
        <taxon>Methanobacteriati</taxon>
        <taxon>Methanobacteriota</taxon>
        <taxon>Stenosarchaea group</taxon>
        <taxon>Halobacteria</taxon>
        <taxon>Halobacteriales</taxon>
        <taxon>Natrialbaceae</taxon>
        <taxon>Halopiger</taxon>
    </lineage>
</organism>
<dbReference type="RefSeq" id="WP_120245989.1">
    <property type="nucleotide sequence ID" value="NZ_RAPO01000003.1"/>
</dbReference>
<evidence type="ECO:0000313" key="4">
    <source>
        <dbReference type="Proteomes" id="UP000283805"/>
    </source>
</evidence>
<evidence type="ECO:0000313" key="3">
    <source>
        <dbReference type="EMBL" id="RKD94021.1"/>
    </source>
</evidence>
<dbReference type="Proteomes" id="UP000283805">
    <property type="component" value="Unassembled WGS sequence"/>
</dbReference>